<reference evidence="2 3" key="1">
    <citation type="submission" date="2016-12" db="EMBL/GenBank/DDBJ databases">
        <title>Characterization of two jumbo phages RP12 and RP31 infecting the phytopathogen Ralstonia solanacearum.</title>
        <authorList>
            <person name="Kawasaki T."/>
            <person name="Yoshikawa G."/>
            <person name="Ogata H."/>
            <person name="Yamada T."/>
        </authorList>
    </citation>
    <scope>NUCLEOTIDE SEQUENCE [LARGE SCALE GENOMIC DNA]</scope>
    <source>
        <strain evidence="2 3">RP12</strain>
    </source>
</reference>
<evidence type="ECO:0000313" key="2">
    <source>
        <dbReference type="EMBL" id="BAW19184.1"/>
    </source>
</evidence>
<name>A0A1L7N1N8_9CAUD</name>
<dbReference type="OrthoDB" id="21770at10239"/>
<protein>
    <submittedName>
        <fullName evidence="2">Uncharacterized protein</fullName>
    </submittedName>
</protein>
<evidence type="ECO:0000313" key="3">
    <source>
        <dbReference type="Proteomes" id="UP000222831"/>
    </source>
</evidence>
<sequence length="376" mass="42341">MNDKSKMPWDDLIWVFLRNAPRRIEQIEQSLIKDPLSQLREFRVLTIGGPRQSGKTDAVMHIVKKHSGARLMGGWVIGSHGKTRQVEVPAEKSLELHELVPEKLKDVKTLVIESDFTAHSFNYYGAVEEVYATHPEWFHPEFSIIHVLCPVNDNRRAMPRAFTGLSKPANSCYCNDDISLQMVSGGAAPDGLYGEVTLKIGETYVEYVRKTEAITFDDFVEYGKSHGANIVNDMPWSFQYKGRPVTHENDNLYLIAQGNETLRFSSDDLLVTGKDGLLSVIPKDKEGGWFLPRSAINDLMQASVDRLIDRAKRAHFTNVDVRINGQNEIFEADWIKRMFPVAYAPGLVKPETPISRTAAENSAEKQHAAAGVEQEQ</sequence>
<accession>A0A1L7N1N8</accession>
<organism evidence="2 3">
    <name type="scientific">Ralstonia phage RP12</name>
    <dbReference type="NCBI Taxonomy" id="1923889"/>
    <lineage>
        <taxon>Viruses</taxon>
        <taxon>Duplodnaviria</taxon>
        <taxon>Heunggongvirae</taxon>
        <taxon>Uroviricota</taxon>
        <taxon>Caudoviricetes</taxon>
        <taxon>Chimalliviridae</taxon>
        <taxon>Ripduovirus</taxon>
        <taxon>Ripduovirus RP12</taxon>
    </lineage>
</organism>
<evidence type="ECO:0000256" key="1">
    <source>
        <dbReference type="SAM" id="MobiDB-lite"/>
    </source>
</evidence>
<keyword evidence="3" id="KW-1185">Reference proteome</keyword>
<dbReference type="KEGG" id="vg:40074605"/>
<dbReference type="GeneID" id="40074605"/>
<proteinExistence type="predicted"/>
<feature type="region of interest" description="Disordered" evidence="1">
    <location>
        <begin position="354"/>
        <end position="376"/>
    </location>
</feature>
<dbReference type="Proteomes" id="UP000222831">
    <property type="component" value="Segment"/>
</dbReference>
<dbReference type="RefSeq" id="YP_009598903.1">
    <property type="nucleotide sequence ID" value="NC_041911.1"/>
</dbReference>
<dbReference type="EMBL" id="AP017924">
    <property type="protein sequence ID" value="BAW19184.1"/>
    <property type="molecule type" value="Genomic_DNA"/>
</dbReference>